<proteinExistence type="predicted"/>
<dbReference type="Proteomes" id="UP000293162">
    <property type="component" value="Unassembled WGS sequence"/>
</dbReference>
<dbReference type="RefSeq" id="WP_130023682.1">
    <property type="nucleotide sequence ID" value="NZ_SEWF01000053.1"/>
</dbReference>
<name>A0A4Q5LU97_9BACT</name>
<keyword evidence="2" id="KW-1185">Reference proteome</keyword>
<comment type="caution">
    <text evidence="1">The sequence shown here is derived from an EMBL/GenBank/DDBJ whole genome shotgun (WGS) entry which is preliminary data.</text>
</comment>
<sequence>MVWAIVIAIIGIILFRFFSALSKDNDDLQGRTLNDKFNVIVHMINDAAFNGNGSVTTLDKREFNLYEDGKNQIIKFQYSTGHLTITWKYKFFQKEVVHERQFNNVRNLSLFEQQKIGEQMIKEMTIVVERHKNNVIGGV</sequence>
<gene>
    <name evidence="1" type="ORF">EWM59_23410</name>
</gene>
<evidence type="ECO:0000313" key="2">
    <source>
        <dbReference type="Proteomes" id="UP000293162"/>
    </source>
</evidence>
<dbReference type="OrthoDB" id="981243at2"/>
<dbReference type="EMBL" id="SEWF01000053">
    <property type="protein sequence ID" value="RYU93182.1"/>
    <property type="molecule type" value="Genomic_DNA"/>
</dbReference>
<dbReference type="AlphaFoldDB" id="A0A4Q5LU97"/>
<accession>A0A4Q5LU97</accession>
<protein>
    <submittedName>
        <fullName evidence="1">Uncharacterized protein</fullName>
    </submittedName>
</protein>
<evidence type="ECO:0000313" key="1">
    <source>
        <dbReference type="EMBL" id="RYU93182.1"/>
    </source>
</evidence>
<reference evidence="1 2" key="1">
    <citation type="submission" date="2019-02" db="EMBL/GenBank/DDBJ databases">
        <title>Bacterial novel species Emticicia sp. 17J42-9 isolated from soil.</title>
        <authorList>
            <person name="Jung H.-Y."/>
        </authorList>
    </citation>
    <scope>NUCLEOTIDE SEQUENCE [LARGE SCALE GENOMIC DNA]</scope>
    <source>
        <strain evidence="1 2">17J42-9</strain>
    </source>
</reference>
<organism evidence="1 2">
    <name type="scientific">Emticicia agri</name>
    <dbReference type="NCBI Taxonomy" id="2492393"/>
    <lineage>
        <taxon>Bacteria</taxon>
        <taxon>Pseudomonadati</taxon>
        <taxon>Bacteroidota</taxon>
        <taxon>Cytophagia</taxon>
        <taxon>Cytophagales</taxon>
        <taxon>Leadbetterellaceae</taxon>
        <taxon>Emticicia</taxon>
    </lineage>
</organism>